<feature type="domain" description="TACO1/YebC-like N-terminal" evidence="8">
    <location>
        <begin position="5"/>
        <end position="76"/>
    </location>
</feature>
<keyword evidence="10" id="KW-1185">Reference proteome</keyword>
<dbReference type="GO" id="GO:0005829">
    <property type="term" value="C:cytosol"/>
    <property type="evidence" value="ECO:0007669"/>
    <property type="project" value="TreeGrafter"/>
</dbReference>
<evidence type="ECO:0000256" key="5">
    <source>
        <dbReference type="ARBA" id="ARBA00023163"/>
    </source>
</evidence>
<dbReference type="InterPro" id="IPR002876">
    <property type="entry name" value="Transcrip_reg_TACO1-like"/>
</dbReference>
<dbReference type="Gene3D" id="3.30.70.980">
    <property type="match status" value="2"/>
</dbReference>
<comment type="similarity">
    <text evidence="1 6">Belongs to the TACO1 family.</text>
</comment>
<evidence type="ECO:0000256" key="1">
    <source>
        <dbReference type="ARBA" id="ARBA00008724"/>
    </source>
</evidence>
<dbReference type="EMBL" id="LR134350">
    <property type="protein sequence ID" value="VEG25951.1"/>
    <property type="molecule type" value="Genomic_DNA"/>
</dbReference>
<dbReference type="Pfam" id="PF01709">
    <property type="entry name" value="Transcrip_reg"/>
    <property type="match status" value="1"/>
</dbReference>
<dbReference type="HAMAP" id="MF_00693">
    <property type="entry name" value="Transcrip_reg_TACO1"/>
    <property type="match status" value="1"/>
</dbReference>
<dbReference type="FunFam" id="1.10.10.200:FF:000002">
    <property type="entry name" value="Probable transcriptional regulatory protein CLM62_37755"/>
    <property type="match status" value="1"/>
</dbReference>
<dbReference type="SUPFAM" id="SSF75625">
    <property type="entry name" value="YebC-like"/>
    <property type="match status" value="1"/>
</dbReference>
<keyword evidence="4 6" id="KW-0238">DNA-binding</keyword>
<dbReference type="KEGG" id="ahw:NCTC11636_00272"/>
<sequence length="253" mass="26783">MSGHSKWATTKHKKAVIDAKRGKLFARLIKNIEVAARTGGGDPAGNPTLYDAIQKAKKNSVPADNITRAVKRGSGEEAGGADWQTIMYEGYGPAGVAFLVECLTDNRNRAASDVRVAFTRTGGSLADPGSVAYNFSRKGVIEVAAADGVDEDSILLAVLDAGAEEVVEGPESFEIICEPTDLVAVRTALTDAGMDYESAESQFVAATKVEVDVEGARRVMRLIDALEDLDDVQNVYTSVEVSAEVAAALDQDD</sequence>
<dbReference type="NCBIfam" id="NF001030">
    <property type="entry name" value="PRK00110.1"/>
    <property type="match status" value="1"/>
</dbReference>
<accession>A0A448HDA8</accession>
<dbReference type="PANTHER" id="PTHR12532:SF6">
    <property type="entry name" value="TRANSCRIPTIONAL REGULATORY PROTEIN YEBC-RELATED"/>
    <property type="match status" value="1"/>
</dbReference>
<dbReference type="OrthoDB" id="9781053at2"/>
<dbReference type="Proteomes" id="UP000266895">
    <property type="component" value="Chromosome"/>
</dbReference>
<dbReference type="Pfam" id="PF20772">
    <property type="entry name" value="TACO1_YebC_N"/>
    <property type="match status" value="1"/>
</dbReference>
<organism evidence="9 10">
    <name type="scientific">Actinomyces howellii</name>
    <dbReference type="NCBI Taxonomy" id="52771"/>
    <lineage>
        <taxon>Bacteria</taxon>
        <taxon>Bacillati</taxon>
        <taxon>Actinomycetota</taxon>
        <taxon>Actinomycetes</taxon>
        <taxon>Actinomycetales</taxon>
        <taxon>Actinomycetaceae</taxon>
        <taxon>Actinomyces</taxon>
    </lineage>
</organism>
<keyword evidence="2 6" id="KW-0963">Cytoplasm</keyword>
<evidence type="ECO:0000256" key="2">
    <source>
        <dbReference type="ARBA" id="ARBA00022490"/>
    </source>
</evidence>
<dbReference type="GO" id="GO:0006355">
    <property type="term" value="P:regulation of DNA-templated transcription"/>
    <property type="evidence" value="ECO:0007669"/>
    <property type="project" value="UniProtKB-UniRule"/>
</dbReference>
<evidence type="ECO:0000256" key="3">
    <source>
        <dbReference type="ARBA" id="ARBA00023015"/>
    </source>
</evidence>
<evidence type="ECO:0000313" key="9">
    <source>
        <dbReference type="EMBL" id="VEG25951.1"/>
    </source>
</evidence>
<dbReference type="InterPro" id="IPR049083">
    <property type="entry name" value="TACO1_YebC_N"/>
</dbReference>
<evidence type="ECO:0000259" key="7">
    <source>
        <dbReference type="Pfam" id="PF01709"/>
    </source>
</evidence>
<reference evidence="9 10" key="1">
    <citation type="submission" date="2018-12" db="EMBL/GenBank/DDBJ databases">
        <authorList>
            <consortium name="Pathogen Informatics"/>
        </authorList>
    </citation>
    <scope>NUCLEOTIDE SEQUENCE [LARGE SCALE GENOMIC DNA]</scope>
    <source>
        <strain evidence="9 10">NCTC11636</strain>
    </source>
</reference>
<dbReference type="Gene3D" id="1.10.10.200">
    <property type="match status" value="1"/>
</dbReference>
<dbReference type="AlphaFoldDB" id="A0A448HDA8"/>
<dbReference type="RefSeq" id="WP_126381384.1">
    <property type="nucleotide sequence ID" value="NZ_LR134350.1"/>
</dbReference>
<dbReference type="PANTHER" id="PTHR12532">
    <property type="entry name" value="TRANSLATIONAL ACTIVATOR OF CYTOCHROME C OXIDASE 1"/>
    <property type="match status" value="1"/>
</dbReference>
<feature type="domain" description="TACO1/YebC-like second and third" evidence="7">
    <location>
        <begin position="84"/>
        <end position="238"/>
    </location>
</feature>
<evidence type="ECO:0000256" key="4">
    <source>
        <dbReference type="ARBA" id="ARBA00023125"/>
    </source>
</evidence>
<dbReference type="GO" id="GO:0003677">
    <property type="term" value="F:DNA binding"/>
    <property type="evidence" value="ECO:0007669"/>
    <property type="project" value="UniProtKB-UniRule"/>
</dbReference>
<evidence type="ECO:0000313" key="10">
    <source>
        <dbReference type="Proteomes" id="UP000266895"/>
    </source>
</evidence>
<evidence type="ECO:0000256" key="6">
    <source>
        <dbReference type="HAMAP-Rule" id="MF_00693"/>
    </source>
</evidence>
<dbReference type="InterPro" id="IPR048300">
    <property type="entry name" value="TACO1_YebC-like_2nd/3rd_dom"/>
</dbReference>
<keyword evidence="3 6" id="KW-0805">Transcription regulation</keyword>
<gene>
    <name evidence="9" type="ORF">NCTC11636_00272</name>
</gene>
<proteinExistence type="inferred from homology"/>
<dbReference type="InterPro" id="IPR029072">
    <property type="entry name" value="YebC-like"/>
</dbReference>
<comment type="subcellular location">
    <subcellularLocation>
        <location evidence="6">Cytoplasm</location>
    </subcellularLocation>
</comment>
<dbReference type="NCBIfam" id="NF009044">
    <property type="entry name" value="PRK12378.1"/>
    <property type="match status" value="1"/>
</dbReference>
<dbReference type="NCBIfam" id="TIGR01033">
    <property type="entry name" value="YebC/PmpR family DNA-binding transcriptional regulator"/>
    <property type="match status" value="1"/>
</dbReference>
<keyword evidence="5 6" id="KW-0804">Transcription</keyword>
<protein>
    <recommendedName>
        <fullName evidence="6">Probable transcriptional regulatory protein NCTC11636_00272</fullName>
    </recommendedName>
</protein>
<name>A0A448HDA8_9ACTO</name>
<dbReference type="InterPro" id="IPR017856">
    <property type="entry name" value="Integrase-like_N"/>
</dbReference>
<evidence type="ECO:0000259" key="8">
    <source>
        <dbReference type="Pfam" id="PF20772"/>
    </source>
</evidence>
<dbReference type="InterPro" id="IPR026564">
    <property type="entry name" value="Transcrip_reg_TACO1-like_dom3"/>
</dbReference>